<feature type="binding site" evidence="7 9">
    <location>
        <position position="186"/>
    </location>
    <ligand>
        <name>FMN</name>
        <dbReference type="ChEBI" id="CHEBI:58210"/>
    </ligand>
</feature>
<evidence type="ECO:0000259" key="11">
    <source>
        <dbReference type="Pfam" id="PF10590"/>
    </source>
</evidence>
<feature type="domain" description="Pyridoxamine 5'-phosphate oxidase N-terminal" evidence="10">
    <location>
        <begin position="40"/>
        <end position="160"/>
    </location>
</feature>
<comment type="pathway">
    <text evidence="7">Cofactor metabolism; pyridoxal 5'-phosphate salvage; pyridoxal 5'-phosphate from pyridoxine 5'-phosphate: step 1/1.</text>
</comment>
<evidence type="ECO:0000256" key="1">
    <source>
        <dbReference type="ARBA" id="ARBA00007301"/>
    </source>
</evidence>
<dbReference type="InterPro" id="IPR019740">
    <property type="entry name" value="Pyridox_Oxase_CS"/>
</dbReference>
<feature type="binding site" evidence="7 8">
    <location>
        <position position="132"/>
    </location>
    <ligand>
        <name>substrate</name>
    </ligand>
</feature>
<dbReference type="SUPFAM" id="SSF50475">
    <property type="entry name" value="FMN-binding split barrel"/>
    <property type="match status" value="1"/>
</dbReference>
<dbReference type="PIRSF" id="PIRSF000190">
    <property type="entry name" value="Pyd_amn-ph_oxd"/>
    <property type="match status" value="1"/>
</dbReference>
<feature type="binding site" evidence="7 9">
    <location>
        <position position="84"/>
    </location>
    <ligand>
        <name>FMN</name>
        <dbReference type="ChEBI" id="CHEBI:58210"/>
    </ligand>
</feature>
<dbReference type="PANTHER" id="PTHR10851:SF0">
    <property type="entry name" value="PYRIDOXINE-5'-PHOSPHATE OXIDASE"/>
    <property type="match status" value="1"/>
</dbReference>
<feature type="binding site" evidence="7 9">
    <location>
        <position position="83"/>
    </location>
    <ligand>
        <name>FMN</name>
        <dbReference type="ChEBI" id="CHEBI:58210"/>
    </ligand>
</feature>
<comment type="catalytic activity">
    <reaction evidence="7">
        <text>pyridoxamine 5'-phosphate + O2 + H2O = pyridoxal 5'-phosphate + H2O2 + NH4(+)</text>
        <dbReference type="Rhea" id="RHEA:15817"/>
        <dbReference type="ChEBI" id="CHEBI:15377"/>
        <dbReference type="ChEBI" id="CHEBI:15379"/>
        <dbReference type="ChEBI" id="CHEBI:16240"/>
        <dbReference type="ChEBI" id="CHEBI:28938"/>
        <dbReference type="ChEBI" id="CHEBI:58451"/>
        <dbReference type="ChEBI" id="CHEBI:597326"/>
        <dbReference type="EC" id="1.4.3.5"/>
    </reaction>
</comment>
<keyword evidence="6 7" id="KW-0664">Pyridoxine biosynthesis</keyword>
<dbReference type="Proteomes" id="UP000553459">
    <property type="component" value="Unassembled WGS sequence"/>
</dbReference>
<dbReference type="HAMAP" id="MF_01629">
    <property type="entry name" value="PdxH"/>
    <property type="match status" value="1"/>
</dbReference>
<dbReference type="FunFam" id="2.30.110.10:FF:000020">
    <property type="entry name" value="PNPO isoform 11"/>
    <property type="match status" value="1"/>
</dbReference>
<feature type="binding site" evidence="7 9">
    <location>
        <begin position="141"/>
        <end position="142"/>
    </location>
    <ligand>
        <name>FMN</name>
        <dbReference type="ChEBI" id="CHEBI:58210"/>
    </ligand>
</feature>
<evidence type="ECO:0000256" key="8">
    <source>
        <dbReference type="PIRSR" id="PIRSR000190-1"/>
    </source>
</evidence>
<dbReference type="EMBL" id="JAAABJ010000335">
    <property type="protein sequence ID" value="NAW50523.1"/>
    <property type="molecule type" value="Genomic_DNA"/>
</dbReference>
<keyword evidence="3 7" id="KW-0285">Flavoprotein</keyword>
<evidence type="ECO:0000256" key="6">
    <source>
        <dbReference type="ARBA" id="ARBA00023096"/>
    </source>
</evidence>
<proteinExistence type="inferred from homology"/>
<dbReference type="RefSeq" id="WP_166518860.1">
    <property type="nucleotide sequence ID" value="NZ_JAAABJ010000335.1"/>
</dbReference>
<dbReference type="InterPro" id="IPR011576">
    <property type="entry name" value="Pyridox_Oxase_N"/>
</dbReference>
<dbReference type="NCBIfam" id="TIGR00558">
    <property type="entry name" value="pdxH"/>
    <property type="match status" value="1"/>
</dbReference>
<feature type="binding site" evidence="7 8">
    <location>
        <position position="67"/>
    </location>
    <ligand>
        <name>substrate</name>
    </ligand>
</feature>
<feature type="binding site" evidence="7 9">
    <location>
        <position position="106"/>
    </location>
    <ligand>
        <name>FMN</name>
        <dbReference type="ChEBI" id="CHEBI:58210"/>
    </ligand>
</feature>
<evidence type="ECO:0000256" key="2">
    <source>
        <dbReference type="ARBA" id="ARBA00011738"/>
    </source>
</evidence>
<keyword evidence="5 7" id="KW-0560">Oxidoreductase</keyword>
<comment type="catalytic activity">
    <reaction evidence="7">
        <text>pyridoxine 5'-phosphate + O2 = pyridoxal 5'-phosphate + H2O2</text>
        <dbReference type="Rhea" id="RHEA:15149"/>
        <dbReference type="ChEBI" id="CHEBI:15379"/>
        <dbReference type="ChEBI" id="CHEBI:16240"/>
        <dbReference type="ChEBI" id="CHEBI:58589"/>
        <dbReference type="ChEBI" id="CHEBI:597326"/>
        <dbReference type="EC" id="1.4.3.5"/>
    </reaction>
</comment>
<organism evidence="12 13">
    <name type="scientific">Elizabethkingia argenteiflava</name>
    <dbReference type="NCBI Taxonomy" id="2681556"/>
    <lineage>
        <taxon>Bacteria</taxon>
        <taxon>Pseudomonadati</taxon>
        <taxon>Bacteroidota</taxon>
        <taxon>Flavobacteriia</taxon>
        <taxon>Flavobacteriales</taxon>
        <taxon>Weeksellaceae</taxon>
        <taxon>Elizabethkingia</taxon>
    </lineage>
</organism>
<reference evidence="12 13" key="1">
    <citation type="submission" date="2019-11" db="EMBL/GenBank/DDBJ databases">
        <title>Characterization of Elizabethkingia argenteiflava sp. nov., isolated from inner surface of Soybean Pods.</title>
        <authorList>
            <person name="Mo S."/>
        </authorList>
    </citation>
    <scope>NUCLEOTIDE SEQUENCE [LARGE SCALE GENOMIC DNA]</scope>
    <source>
        <strain evidence="12 13">YB22</strain>
    </source>
</reference>
<feature type="binding site" evidence="7 9">
    <location>
        <begin position="77"/>
        <end position="78"/>
    </location>
    <ligand>
        <name>FMN</name>
        <dbReference type="ChEBI" id="CHEBI:58210"/>
    </ligand>
</feature>
<comment type="subunit">
    <text evidence="2 7">Homodimer.</text>
</comment>
<keyword evidence="4 7" id="KW-0288">FMN</keyword>
<feature type="binding site" evidence="7 9">
    <location>
        <begin position="62"/>
        <end position="67"/>
    </location>
    <ligand>
        <name>FMN</name>
        <dbReference type="ChEBI" id="CHEBI:58210"/>
    </ligand>
</feature>
<comment type="function">
    <text evidence="7">Catalyzes the oxidation of either pyridoxine 5'-phosphate (PNP) or pyridoxamine 5'-phosphate (PMP) into pyridoxal 5'-phosphate (PLP).</text>
</comment>
<name>A0A845PTX9_9FLAO</name>
<dbReference type="InterPro" id="IPR019576">
    <property type="entry name" value="Pyridoxamine_oxidase_dimer_C"/>
</dbReference>
<dbReference type="Gene3D" id="2.30.110.10">
    <property type="entry name" value="Electron Transport, Fmn-binding Protein, Chain A"/>
    <property type="match status" value="1"/>
</dbReference>
<dbReference type="InterPro" id="IPR012349">
    <property type="entry name" value="Split_barrel_FMN-bd"/>
</dbReference>
<dbReference type="Pfam" id="PF01243">
    <property type="entry name" value="PNPOx_N"/>
    <property type="match status" value="1"/>
</dbReference>
<evidence type="ECO:0000256" key="9">
    <source>
        <dbReference type="PIRSR" id="PIRSR000190-2"/>
    </source>
</evidence>
<feature type="domain" description="Pyridoxine 5'-phosphate oxidase dimerisation C-terminal" evidence="11">
    <location>
        <begin position="173"/>
        <end position="214"/>
    </location>
</feature>
<evidence type="ECO:0000313" key="12">
    <source>
        <dbReference type="EMBL" id="NAW50523.1"/>
    </source>
</evidence>
<evidence type="ECO:0000256" key="3">
    <source>
        <dbReference type="ARBA" id="ARBA00022630"/>
    </source>
</evidence>
<dbReference type="PROSITE" id="PS01064">
    <property type="entry name" value="PYRIDOX_OXIDASE"/>
    <property type="match status" value="1"/>
</dbReference>
<evidence type="ECO:0000256" key="7">
    <source>
        <dbReference type="HAMAP-Rule" id="MF_01629"/>
    </source>
</evidence>
<protein>
    <recommendedName>
        <fullName evidence="7">Pyridoxine/pyridoxamine 5'-phosphate oxidase</fullName>
        <ecNumber evidence="7">1.4.3.5</ecNumber>
    </recommendedName>
    <alternativeName>
        <fullName evidence="7">PNP/PMP oxidase</fullName>
        <shortName evidence="7">PNPOx</shortName>
    </alternativeName>
    <alternativeName>
        <fullName evidence="7">Pyridoxal 5'-phosphate synthase</fullName>
    </alternativeName>
</protein>
<feature type="binding site" evidence="7 8">
    <location>
        <position position="128"/>
    </location>
    <ligand>
        <name>substrate</name>
    </ligand>
</feature>
<gene>
    <name evidence="7 12" type="primary">pdxH</name>
    <name evidence="12" type="ORF">GNY06_03685</name>
</gene>
<feature type="binding site" evidence="7 8">
    <location>
        <position position="124"/>
    </location>
    <ligand>
        <name>substrate</name>
    </ligand>
</feature>
<feature type="binding site" evidence="7 9">
    <location>
        <position position="196"/>
    </location>
    <ligand>
        <name>FMN</name>
        <dbReference type="ChEBI" id="CHEBI:58210"/>
    </ligand>
</feature>
<dbReference type="UniPathway" id="UPA01068">
    <property type="reaction ID" value="UER00304"/>
</dbReference>
<dbReference type="GO" id="GO:0010181">
    <property type="term" value="F:FMN binding"/>
    <property type="evidence" value="ECO:0007669"/>
    <property type="project" value="UniProtKB-UniRule"/>
</dbReference>
<dbReference type="PANTHER" id="PTHR10851">
    <property type="entry name" value="PYRIDOXINE-5-PHOSPHATE OXIDASE"/>
    <property type="match status" value="1"/>
</dbReference>
<comment type="cofactor">
    <cofactor evidence="7 9">
        <name>FMN</name>
        <dbReference type="ChEBI" id="CHEBI:58210"/>
    </cofactor>
    <text evidence="7 9">Binds 1 FMN per subunit.</text>
</comment>
<accession>A0A845PTX9</accession>
<dbReference type="Pfam" id="PF10590">
    <property type="entry name" value="PNP_phzG_C"/>
    <property type="match status" value="1"/>
</dbReference>
<dbReference type="InterPro" id="IPR000659">
    <property type="entry name" value="Pyridox_Oxase"/>
</dbReference>
<feature type="binding site" evidence="8">
    <location>
        <begin position="8"/>
        <end position="11"/>
    </location>
    <ligand>
        <name>substrate</name>
    </ligand>
</feature>
<dbReference type="EC" id="1.4.3.5" evidence="7"/>
<dbReference type="GO" id="GO:0008615">
    <property type="term" value="P:pyridoxine biosynthetic process"/>
    <property type="evidence" value="ECO:0007669"/>
    <property type="project" value="UniProtKB-UniRule"/>
</dbReference>
<comment type="caution">
    <text evidence="12">The sequence shown here is derived from an EMBL/GenBank/DDBJ whole genome shotgun (WGS) entry which is preliminary data.</text>
</comment>
<evidence type="ECO:0000256" key="5">
    <source>
        <dbReference type="ARBA" id="ARBA00023002"/>
    </source>
</evidence>
<evidence type="ECO:0000313" key="13">
    <source>
        <dbReference type="Proteomes" id="UP000553459"/>
    </source>
</evidence>
<evidence type="ECO:0000259" key="10">
    <source>
        <dbReference type="Pfam" id="PF01243"/>
    </source>
</evidence>
<sequence length="214" mass="25190">MENLHNIRKVYQKSELVEDQVKESPFEMFKLWLDDAKNDADVAEFTAMNVSTIDEDACPRTRVILLKEFSEEGFVFYTNYNSKKGISIASNPKACLHFFWPSQERQITIKAVLEKTSAAESDLYFYSRPRGSQLGAIVSPQSSVIPGRDFLRERLEEVEKKFEDKKIQRPPYWGGYMAKPYEIEFWQGRPNRLHDRLVYYRTEEGDWRIERLAP</sequence>
<dbReference type="NCBIfam" id="NF004231">
    <property type="entry name" value="PRK05679.1"/>
    <property type="match status" value="1"/>
</dbReference>
<feature type="binding site" evidence="7 8">
    <location>
        <begin position="192"/>
        <end position="194"/>
    </location>
    <ligand>
        <name>substrate</name>
    </ligand>
</feature>
<comment type="similarity">
    <text evidence="1 7">Belongs to the pyridoxamine 5'-phosphate oxidase family.</text>
</comment>
<comment type="pathway">
    <text evidence="7">Cofactor metabolism; pyridoxal 5'-phosphate salvage; pyridoxal 5'-phosphate from pyridoxamine 5'-phosphate: step 1/1.</text>
</comment>
<keyword evidence="13" id="KW-1185">Reference proteome</keyword>
<dbReference type="AlphaFoldDB" id="A0A845PTX9"/>
<evidence type="ECO:0000256" key="4">
    <source>
        <dbReference type="ARBA" id="ARBA00022643"/>
    </source>
</evidence>
<dbReference type="GO" id="GO:0004733">
    <property type="term" value="F:pyridoxamine phosphate oxidase activity"/>
    <property type="evidence" value="ECO:0007669"/>
    <property type="project" value="UniProtKB-UniRule"/>
</dbReference>